<comment type="similarity">
    <text evidence="1">Belongs to the SLBP family.</text>
</comment>
<dbReference type="AlphaFoldDB" id="A0A7J6PS48"/>
<evidence type="ECO:0000259" key="4">
    <source>
        <dbReference type="Pfam" id="PF15247"/>
    </source>
</evidence>
<evidence type="ECO:0000313" key="5">
    <source>
        <dbReference type="EMBL" id="KAF4698460.1"/>
    </source>
</evidence>
<sequence length="146" mass="16603">MTENYLAYRTAVTPRKRNPTVDPTTPDPNERVSKRAFDAELKQWRKKLHSVEVPQNYPSLDKEKTRPAIRAKIELKTSVLLGRASPRQQGVRWYCVTCDKWYPAGVSTCASCGSGPPKERIRCRGCKRMLEYSLGWRSSLSSSVAL</sequence>
<dbReference type="Pfam" id="PF15247">
    <property type="entry name" value="SLBP_RNA_bind"/>
    <property type="match status" value="1"/>
</dbReference>
<reference evidence="5 6" key="1">
    <citation type="submission" date="2020-04" db="EMBL/GenBank/DDBJ databases">
        <title>Perkinsus olseni comparative genomics.</title>
        <authorList>
            <person name="Bogema D.R."/>
        </authorList>
    </citation>
    <scope>NUCLEOTIDE SEQUENCE [LARGE SCALE GENOMIC DNA]</scope>
    <source>
        <strain evidence="5">ATCC PRA-205</strain>
    </source>
</reference>
<evidence type="ECO:0000256" key="2">
    <source>
        <dbReference type="ARBA" id="ARBA00022884"/>
    </source>
</evidence>
<feature type="domain" description="Histone RNA hairpin-binding protein RNA-binding" evidence="4">
    <location>
        <begin position="2"/>
        <end position="50"/>
    </location>
</feature>
<evidence type="ECO:0000256" key="3">
    <source>
        <dbReference type="SAM" id="MobiDB-lite"/>
    </source>
</evidence>
<dbReference type="Gene3D" id="1.10.8.1120">
    <property type="entry name" value="Histone RNA hairpin-binding protein RNA-binding domain"/>
    <property type="match status" value="1"/>
</dbReference>
<dbReference type="PANTHER" id="PTHR17408">
    <property type="entry name" value="HISTONE RNA HAIRPIN-BINDING PROTEIN"/>
    <property type="match status" value="1"/>
</dbReference>
<dbReference type="GO" id="GO:0051028">
    <property type="term" value="P:mRNA transport"/>
    <property type="evidence" value="ECO:0007669"/>
    <property type="project" value="TreeGrafter"/>
</dbReference>
<dbReference type="PANTHER" id="PTHR17408:SF0">
    <property type="entry name" value="HISTONE RNA HAIRPIN-BINDING PROTEIN"/>
    <property type="match status" value="1"/>
</dbReference>
<dbReference type="InterPro" id="IPR038294">
    <property type="entry name" value="SLBP_RNA_bind_sf"/>
</dbReference>
<feature type="non-terminal residue" evidence="5">
    <location>
        <position position="1"/>
    </location>
</feature>
<accession>A0A7J6PS48</accession>
<comment type="caution">
    <text evidence="5">The sequence shown here is derived from an EMBL/GenBank/DDBJ whole genome shotgun (WGS) entry which is preliminary data.</text>
</comment>
<dbReference type="InterPro" id="IPR029344">
    <property type="entry name" value="SLBP_RNA_bind"/>
</dbReference>
<dbReference type="InterPro" id="IPR026502">
    <property type="entry name" value="SLBP1/SLBP2"/>
</dbReference>
<keyword evidence="2" id="KW-0694">RNA-binding</keyword>
<proteinExistence type="inferred from homology"/>
<dbReference type="GO" id="GO:0003729">
    <property type="term" value="F:mRNA binding"/>
    <property type="evidence" value="ECO:0007669"/>
    <property type="project" value="InterPro"/>
</dbReference>
<dbReference type="EMBL" id="JABANM010035163">
    <property type="protein sequence ID" value="KAF4698460.1"/>
    <property type="molecule type" value="Genomic_DNA"/>
</dbReference>
<protein>
    <recommendedName>
        <fullName evidence="4">Histone RNA hairpin-binding protein RNA-binding domain-containing protein</fullName>
    </recommendedName>
</protein>
<evidence type="ECO:0000256" key="1">
    <source>
        <dbReference type="ARBA" id="ARBA00006151"/>
    </source>
</evidence>
<gene>
    <name evidence="5" type="ORF">FOZ62_018042</name>
</gene>
<dbReference type="GO" id="GO:0071207">
    <property type="term" value="F:histone pre-mRNA stem-loop binding"/>
    <property type="evidence" value="ECO:0007669"/>
    <property type="project" value="TreeGrafter"/>
</dbReference>
<dbReference type="GO" id="GO:0006398">
    <property type="term" value="P:mRNA 3'-end processing by stem-loop binding and cleavage"/>
    <property type="evidence" value="ECO:0007669"/>
    <property type="project" value="TreeGrafter"/>
</dbReference>
<feature type="region of interest" description="Disordered" evidence="3">
    <location>
        <begin position="1"/>
        <end position="33"/>
    </location>
</feature>
<name>A0A7J6PS48_PEROL</name>
<dbReference type="Proteomes" id="UP000574390">
    <property type="component" value="Unassembled WGS sequence"/>
</dbReference>
<dbReference type="GO" id="GO:0071204">
    <property type="term" value="C:histone pre-mRNA 3'end processing complex"/>
    <property type="evidence" value="ECO:0007669"/>
    <property type="project" value="TreeGrafter"/>
</dbReference>
<dbReference type="GO" id="GO:0005737">
    <property type="term" value="C:cytoplasm"/>
    <property type="evidence" value="ECO:0007669"/>
    <property type="project" value="TreeGrafter"/>
</dbReference>
<organism evidence="5 6">
    <name type="scientific">Perkinsus olseni</name>
    <name type="common">Perkinsus atlanticus</name>
    <dbReference type="NCBI Taxonomy" id="32597"/>
    <lineage>
        <taxon>Eukaryota</taxon>
        <taxon>Sar</taxon>
        <taxon>Alveolata</taxon>
        <taxon>Perkinsozoa</taxon>
        <taxon>Perkinsea</taxon>
        <taxon>Perkinsida</taxon>
        <taxon>Perkinsidae</taxon>
        <taxon>Perkinsus</taxon>
    </lineage>
</organism>
<evidence type="ECO:0000313" key="6">
    <source>
        <dbReference type="Proteomes" id="UP000574390"/>
    </source>
</evidence>